<keyword evidence="4" id="KW-0472">Membrane</keyword>
<accession>A0A1G7MEG2</accession>
<feature type="transmembrane region" description="Helical" evidence="4">
    <location>
        <begin position="43"/>
        <end position="62"/>
    </location>
</feature>
<protein>
    <submittedName>
        <fullName evidence="6">Ca2+-binding protein, EF-hand superfamily</fullName>
    </submittedName>
</protein>
<reference evidence="6 7" key="1">
    <citation type="submission" date="2016-10" db="EMBL/GenBank/DDBJ databases">
        <authorList>
            <person name="de Groot N.N."/>
        </authorList>
    </citation>
    <scope>NUCLEOTIDE SEQUENCE [LARGE SCALE GENOMIC DNA]</scope>
    <source>
        <strain evidence="6 7">CGMCC 4.1859</strain>
    </source>
</reference>
<evidence type="ECO:0000313" key="6">
    <source>
        <dbReference type="EMBL" id="SDF59974.1"/>
    </source>
</evidence>
<dbReference type="InterPro" id="IPR018247">
    <property type="entry name" value="EF_Hand_1_Ca_BS"/>
</dbReference>
<dbReference type="AlphaFoldDB" id="A0A1G7MEG2"/>
<dbReference type="GO" id="GO:0005509">
    <property type="term" value="F:calcium ion binding"/>
    <property type="evidence" value="ECO:0007669"/>
    <property type="project" value="InterPro"/>
</dbReference>
<evidence type="ECO:0000256" key="3">
    <source>
        <dbReference type="SAM" id="MobiDB-lite"/>
    </source>
</evidence>
<feature type="domain" description="EF-hand" evidence="5">
    <location>
        <begin position="313"/>
        <end position="348"/>
    </location>
</feature>
<dbReference type="CDD" id="cd00051">
    <property type="entry name" value="EFh"/>
    <property type="match status" value="1"/>
</dbReference>
<dbReference type="Gene3D" id="1.10.238.10">
    <property type="entry name" value="EF-hand"/>
    <property type="match status" value="1"/>
</dbReference>
<dbReference type="Pfam" id="PF13499">
    <property type="entry name" value="EF-hand_7"/>
    <property type="match status" value="1"/>
</dbReference>
<dbReference type="Proteomes" id="UP000198614">
    <property type="component" value="Unassembled WGS sequence"/>
</dbReference>
<feature type="compositionally biased region" description="Basic and acidic residues" evidence="3">
    <location>
        <begin position="152"/>
        <end position="178"/>
    </location>
</feature>
<feature type="domain" description="EF-hand" evidence="5">
    <location>
        <begin position="184"/>
        <end position="219"/>
    </location>
</feature>
<evidence type="ECO:0000256" key="4">
    <source>
        <dbReference type="SAM" id="Phobius"/>
    </source>
</evidence>
<keyword evidence="4" id="KW-1133">Transmembrane helix</keyword>
<dbReference type="SMART" id="SM00054">
    <property type="entry name" value="EFh"/>
    <property type="match status" value="3"/>
</dbReference>
<dbReference type="PROSITE" id="PS50222">
    <property type="entry name" value="EF_HAND_2"/>
    <property type="match status" value="2"/>
</dbReference>
<keyword evidence="4" id="KW-0812">Transmembrane</keyword>
<feature type="region of interest" description="Disordered" evidence="3">
    <location>
        <begin position="146"/>
        <end position="184"/>
    </location>
</feature>
<dbReference type="InterPro" id="IPR011992">
    <property type="entry name" value="EF-hand-dom_pair"/>
</dbReference>
<evidence type="ECO:0000313" key="7">
    <source>
        <dbReference type="Proteomes" id="UP000198614"/>
    </source>
</evidence>
<dbReference type="SUPFAM" id="SSF47473">
    <property type="entry name" value="EF-hand"/>
    <property type="match status" value="1"/>
</dbReference>
<dbReference type="InterPro" id="IPR050145">
    <property type="entry name" value="Centrin_CML-like"/>
</dbReference>
<keyword evidence="1" id="KW-0677">Repeat</keyword>
<feature type="transmembrane region" description="Helical" evidence="4">
    <location>
        <begin position="68"/>
        <end position="88"/>
    </location>
</feature>
<dbReference type="InterPro" id="IPR002048">
    <property type="entry name" value="EF_hand_dom"/>
</dbReference>
<organism evidence="6 7">
    <name type="scientific">Streptomyces griseoaurantiacus</name>
    <dbReference type="NCBI Taxonomy" id="68213"/>
    <lineage>
        <taxon>Bacteria</taxon>
        <taxon>Bacillati</taxon>
        <taxon>Actinomycetota</taxon>
        <taxon>Actinomycetes</taxon>
        <taxon>Kitasatosporales</taxon>
        <taxon>Streptomycetaceae</taxon>
        <taxon>Streptomyces</taxon>
        <taxon>Streptomyces aurantiacus group</taxon>
    </lineage>
</organism>
<dbReference type="EMBL" id="FNAX01000009">
    <property type="protein sequence ID" value="SDF59974.1"/>
    <property type="molecule type" value="Genomic_DNA"/>
</dbReference>
<gene>
    <name evidence="6" type="ORF">SAMN05216260_109157</name>
</gene>
<keyword evidence="2" id="KW-0106">Calcium</keyword>
<proteinExistence type="predicted"/>
<dbReference type="OrthoDB" id="7356823at2"/>
<dbReference type="PANTHER" id="PTHR23050">
    <property type="entry name" value="CALCIUM BINDING PROTEIN"/>
    <property type="match status" value="1"/>
</dbReference>
<dbReference type="PROSITE" id="PS00018">
    <property type="entry name" value="EF_HAND_1"/>
    <property type="match status" value="2"/>
</dbReference>
<evidence type="ECO:0000256" key="2">
    <source>
        <dbReference type="ARBA" id="ARBA00022837"/>
    </source>
</evidence>
<evidence type="ECO:0000256" key="1">
    <source>
        <dbReference type="ARBA" id="ARBA00022737"/>
    </source>
</evidence>
<evidence type="ECO:0000259" key="5">
    <source>
        <dbReference type="PROSITE" id="PS50222"/>
    </source>
</evidence>
<name>A0A1G7MEG2_9ACTN</name>
<dbReference type="Pfam" id="PF13202">
    <property type="entry name" value="EF-hand_5"/>
    <property type="match status" value="1"/>
</dbReference>
<feature type="transmembrane region" description="Helical" evidence="4">
    <location>
        <begin position="100"/>
        <end position="122"/>
    </location>
</feature>
<sequence>MVLALGEGVPGAWALLLPRGFYAAFPLPGHPWVALFPPYNEHLLRDFGAAVLGLGVVLGWAACVPRPWLVRAAAAGLLAFSAPHLLFHSAHFGRSSGAEVFAQAVSLVLPCVLAGIALAATVTRGGRTPPPADGRTTALRTGLHTVIHTPRQRQDSRPETPRTPRTPEIRQNPTEREFTMSPTVQEERLQRRFELWDRDGDGRIDRGDWEHEARRILASFDESPTSDKGQALLEAYLGMWNYLAGQAQLGPNGSLDRQKFQDLADRQILARGRTGFDEVVRPTIASILDLCDKDGDGQVSPKEFKLWIKSTGADESTADTAFRAIDADNDGQLSVEELVQAVHKYHTGELDVALL</sequence>